<reference evidence="2" key="1">
    <citation type="journal article" date="2021" name="PeerJ">
        <title>Extensive microbial diversity within the chicken gut microbiome revealed by metagenomics and culture.</title>
        <authorList>
            <person name="Gilroy R."/>
            <person name="Ravi A."/>
            <person name="Getino M."/>
            <person name="Pursley I."/>
            <person name="Horton D.L."/>
            <person name="Alikhan N.F."/>
            <person name="Baker D."/>
            <person name="Gharbi K."/>
            <person name="Hall N."/>
            <person name="Watson M."/>
            <person name="Adriaenssens E.M."/>
            <person name="Foster-Nyarko E."/>
            <person name="Jarju S."/>
            <person name="Secka A."/>
            <person name="Antonio M."/>
            <person name="Oren A."/>
            <person name="Chaudhuri R.R."/>
            <person name="La Ragione R."/>
            <person name="Hildebrand F."/>
            <person name="Pallen M.J."/>
        </authorList>
    </citation>
    <scope>NUCLEOTIDE SEQUENCE</scope>
    <source>
        <strain evidence="2">Gambia2-208</strain>
    </source>
</reference>
<sequence>MKKGLITSILMLTFGSMQAQPLPVLPRLVVMLTIDQLRTDYVEDFAPLYGEKGFRRLMREGKVFANAEMPFAGVDRASALAALYTGSTPAVNGIIGESWMDAQTLRPVNCVDDPKFMGNYTNESTSPAKLLTSTLADELRIATDNRALVYAIAPFREAAVLGAGHAGNGAFWLNEQTGKWCGTTYYQDFPYWLDEVNSKDAPGIRLKNAVWTPLYSPERYTCLPGETKEAFKYKSTGKGNYQNHKLTFTPLINDEVNRLAETLLDKSGIGRDQVPDFLSLTYYAGPYNLLPTGTQAMEMQDIYARLDGSLARLLDMLEQKIGLQNILFCVASTGYVDNGIPDHSLYRIPGGEFYLNRCATLLNMFLMATYGEGQYVEAYYDQQIYLNHKLIEDKQLNLADVQEKAAGFLVQFSGVNEVYSANRLLLGSWSPKTDLIRKGFHRQRSGDLLIEILPGWTLMHEDGSVQQTVRAANVPTPLILLGTGISAETIRIPVNATRIAPTLSGAMRIRAPNACTEASLDL</sequence>
<dbReference type="SUPFAM" id="SSF53649">
    <property type="entry name" value="Alkaline phosphatase-like"/>
    <property type="match status" value="1"/>
</dbReference>
<name>A0A9D1ZH88_9BACE</name>
<accession>A0A9D1ZH88</accession>
<dbReference type="InterPro" id="IPR026263">
    <property type="entry name" value="Alkaline_phosphatase_prok"/>
</dbReference>
<dbReference type="Proteomes" id="UP000886851">
    <property type="component" value="Unassembled WGS sequence"/>
</dbReference>
<gene>
    <name evidence="2" type="ORF">H9824_03175</name>
</gene>
<dbReference type="EMBL" id="DXCV01000029">
    <property type="protein sequence ID" value="HIY87693.1"/>
    <property type="molecule type" value="Genomic_DNA"/>
</dbReference>
<protein>
    <submittedName>
        <fullName evidence="2">Alkaline phosphatase family protein</fullName>
    </submittedName>
</protein>
<dbReference type="InterPro" id="IPR002591">
    <property type="entry name" value="Phosphodiest/P_Trfase"/>
</dbReference>
<feature type="chain" id="PRO_5039198727" evidence="1">
    <location>
        <begin position="20"/>
        <end position="522"/>
    </location>
</feature>
<dbReference type="CDD" id="cd16016">
    <property type="entry name" value="AP-SPAP"/>
    <property type="match status" value="1"/>
</dbReference>
<proteinExistence type="predicted"/>
<dbReference type="InterPro" id="IPR017850">
    <property type="entry name" value="Alkaline_phosphatase_core_sf"/>
</dbReference>
<dbReference type="AlphaFoldDB" id="A0A9D1ZH88"/>
<evidence type="ECO:0000313" key="2">
    <source>
        <dbReference type="EMBL" id="HIY87693.1"/>
    </source>
</evidence>
<keyword evidence="1" id="KW-0732">Signal</keyword>
<dbReference type="Pfam" id="PF01663">
    <property type="entry name" value="Phosphodiest"/>
    <property type="match status" value="1"/>
</dbReference>
<dbReference type="PIRSF" id="PIRSF031924">
    <property type="entry name" value="Pi-irrepressible_AP"/>
    <property type="match status" value="1"/>
</dbReference>
<evidence type="ECO:0000313" key="3">
    <source>
        <dbReference type="Proteomes" id="UP000886851"/>
    </source>
</evidence>
<comment type="caution">
    <text evidence="2">The sequence shown here is derived from an EMBL/GenBank/DDBJ whole genome shotgun (WGS) entry which is preliminary data.</text>
</comment>
<organism evidence="2 3">
    <name type="scientific">Candidatus Bacteroides pullicola</name>
    <dbReference type="NCBI Taxonomy" id="2838475"/>
    <lineage>
        <taxon>Bacteria</taxon>
        <taxon>Pseudomonadati</taxon>
        <taxon>Bacteroidota</taxon>
        <taxon>Bacteroidia</taxon>
        <taxon>Bacteroidales</taxon>
        <taxon>Bacteroidaceae</taxon>
        <taxon>Bacteroides</taxon>
    </lineage>
</organism>
<dbReference type="Gene3D" id="3.40.720.10">
    <property type="entry name" value="Alkaline Phosphatase, subunit A"/>
    <property type="match status" value="1"/>
</dbReference>
<evidence type="ECO:0000256" key="1">
    <source>
        <dbReference type="SAM" id="SignalP"/>
    </source>
</evidence>
<reference evidence="2" key="2">
    <citation type="submission" date="2021-04" db="EMBL/GenBank/DDBJ databases">
        <authorList>
            <person name="Gilroy R."/>
        </authorList>
    </citation>
    <scope>NUCLEOTIDE SEQUENCE</scope>
    <source>
        <strain evidence="2">Gambia2-208</strain>
    </source>
</reference>
<dbReference type="GO" id="GO:0004035">
    <property type="term" value="F:alkaline phosphatase activity"/>
    <property type="evidence" value="ECO:0007669"/>
    <property type="project" value="InterPro"/>
</dbReference>
<feature type="signal peptide" evidence="1">
    <location>
        <begin position="1"/>
        <end position="19"/>
    </location>
</feature>
<dbReference type="Gene3D" id="3.30.1360.150">
    <property type="match status" value="1"/>
</dbReference>